<keyword evidence="8" id="KW-1185">Reference proteome</keyword>
<keyword evidence="5" id="KW-0732">Signal</keyword>
<evidence type="ECO:0000256" key="5">
    <source>
        <dbReference type="SAM" id="SignalP"/>
    </source>
</evidence>
<feature type="region of interest" description="Disordered" evidence="3">
    <location>
        <begin position="127"/>
        <end position="164"/>
    </location>
</feature>
<dbReference type="Gene3D" id="2.60.40.420">
    <property type="entry name" value="Cupredoxins - blue copper proteins"/>
    <property type="match status" value="1"/>
</dbReference>
<protein>
    <recommendedName>
        <fullName evidence="6">Phytocyanin domain-containing protein</fullName>
    </recommendedName>
</protein>
<dbReference type="FunFam" id="2.60.40.420:FF:000034">
    <property type="entry name" value="Cupredoxin superfamily protein"/>
    <property type="match status" value="1"/>
</dbReference>
<feature type="compositionally biased region" description="Low complexity" evidence="3">
    <location>
        <begin position="129"/>
        <end position="141"/>
    </location>
</feature>
<keyword evidence="4" id="KW-1133">Transmembrane helix</keyword>
<dbReference type="PANTHER" id="PTHR33021:SF496">
    <property type="entry name" value="OS08G0482700 PROTEIN"/>
    <property type="match status" value="1"/>
</dbReference>
<feature type="domain" description="Phytocyanin" evidence="6">
    <location>
        <begin position="26"/>
        <end position="128"/>
    </location>
</feature>
<proteinExistence type="predicted"/>
<dbReference type="InterPro" id="IPR008972">
    <property type="entry name" value="Cupredoxin"/>
</dbReference>
<reference evidence="7 8" key="1">
    <citation type="journal article" date="2020" name="Mol. Biol. Evol.">
        <title>Distinct Expression and Methylation Patterns for Genes with Different Fates following a Single Whole-Genome Duplication in Flowering Plants.</title>
        <authorList>
            <person name="Shi T."/>
            <person name="Rahmani R.S."/>
            <person name="Gugger P.F."/>
            <person name="Wang M."/>
            <person name="Li H."/>
            <person name="Zhang Y."/>
            <person name="Li Z."/>
            <person name="Wang Q."/>
            <person name="Van de Peer Y."/>
            <person name="Marchal K."/>
            <person name="Chen J."/>
        </authorList>
    </citation>
    <scope>NUCLEOTIDE SEQUENCE [LARGE SCALE GENOMIC DNA]</scope>
    <source>
        <tissue evidence="7">Leaf</tissue>
    </source>
</reference>
<dbReference type="EMBL" id="DUZY01000007">
    <property type="protein sequence ID" value="DAD44942.1"/>
    <property type="molecule type" value="Genomic_DNA"/>
</dbReference>
<dbReference type="GO" id="GO:0009055">
    <property type="term" value="F:electron transfer activity"/>
    <property type="evidence" value="ECO:0007669"/>
    <property type="project" value="InterPro"/>
</dbReference>
<feature type="signal peptide" evidence="5">
    <location>
        <begin position="1"/>
        <end position="25"/>
    </location>
</feature>
<evidence type="ECO:0000313" key="7">
    <source>
        <dbReference type="EMBL" id="DAD44942.1"/>
    </source>
</evidence>
<dbReference type="InterPro" id="IPR039391">
    <property type="entry name" value="Phytocyanin-like"/>
</dbReference>
<evidence type="ECO:0000313" key="8">
    <source>
        <dbReference type="Proteomes" id="UP000607653"/>
    </source>
</evidence>
<evidence type="ECO:0000259" key="6">
    <source>
        <dbReference type="PROSITE" id="PS51485"/>
    </source>
</evidence>
<sequence length="184" mass="19295">MACRMGFIGCMCMVVVAALLQGATAATYIVGDDKGWKVPDSTDFYTTWTTNKTFQAGDILEFDFTTNEHDVARVTKANYDSCTKTPIGSINQTGPANITLGNEPNYYYICTIGSHCQNGQKLAITVSGSSTSTNNTSTPTASPTPTPTPTTTTSTPPPPPSSASSLAVGGFSAVLFSLAIAFLH</sequence>
<dbReference type="AlphaFoldDB" id="A0A822ZII3"/>
<accession>A0A822ZII3</accession>
<name>A0A822ZII3_NELNU</name>
<dbReference type="Pfam" id="PF02298">
    <property type="entry name" value="Cu_bind_like"/>
    <property type="match status" value="1"/>
</dbReference>
<dbReference type="SUPFAM" id="SSF49503">
    <property type="entry name" value="Cupredoxins"/>
    <property type="match status" value="1"/>
</dbReference>
<evidence type="ECO:0000256" key="3">
    <source>
        <dbReference type="SAM" id="MobiDB-lite"/>
    </source>
</evidence>
<comment type="caution">
    <text evidence="7">The sequence shown here is derived from an EMBL/GenBank/DDBJ whole genome shotgun (WGS) entry which is preliminary data.</text>
</comment>
<gene>
    <name evidence="7" type="ORF">HUJ06_003172</name>
</gene>
<dbReference type="Proteomes" id="UP000607653">
    <property type="component" value="Unassembled WGS sequence"/>
</dbReference>
<dbReference type="PROSITE" id="PS51485">
    <property type="entry name" value="PHYTOCYANIN"/>
    <property type="match status" value="1"/>
</dbReference>
<keyword evidence="4" id="KW-0472">Membrane</keyword>
<feature type="chain" id="PRO_5032443194" description="Phytocyanin domain-containing protein" evidence="5">
    <location>
        <begin position="26"/>
        <end position="184"/>
    </location>
</feature>
<dbReference type="PANTHER" id="PTHR33021">
    <property type="entry name" value="BLUE COPPER PROTEIN"/>
    <property type="match status" value="1"/>
</dbReference>
<evidence type="ECO:0000256" key="4">
    <source>
        <dbReference type="SAM" id="Phobius"/>
    </source>
</evidence>
<feature type="transmembrane region" description="Helical" evidence="4">
    <location>
        <begin position="163"/>
        <end position="183"/>
    </location>
</feature>
<keyword evidence="2" id="KW-0325">Glycoprotein</keyword>
<keyword evidence="1" id="KW-1015">Disulfide bond</keyword>
<evidence type="ECO:0000256" key="2">
    <source>
        <dbReference type="ARBA" id="ARBA00023180"/>
    </source>
</evidence>
<organism evidence="7 8">
    <name type="scientific">Nelumbo nucifera</name>
    <name type="common">Sacred lotus</name>
    <dbReference type="NCBI Taxonomy" id="4432"/>
    <lineage>
        <taxon>Eukaryota</taxon>
        <taxon>Viridiplantae</taxon>
        <taxon>Streptophyta</taxon>
        <taxon>Embryophyta</taxon>
        <taxon>Tracheophyta</taxon>
        <taxon>Spermatophyta</taxon>
        <taxon>Magnoliopsida</taxon>
        <taxon>Proteales</taxon>
        <taxon>Nelumbonaceae</taxon>
        <taxon>Nelumbo</taxon>
    </lineage>
</organism>
<evidence type="ECO:0000256" key="1">
    <source>
        <dbReference type="ARBA" id="ARBA00023157"/>
    </source>
</evidence>
<dbReference type="InterPro" id="IPR003245">
    <property type="entry name" value="Phytocyanin_dom"/>
</dbReference>
<keyword evidence="4" id="KW-0812">Transmembrane</keyword>